<reference evidence="8 9" key="1">
    <citation type="submission" date="2013-11" db="EMBL/GenBank/DDBJ databases">
        <title>Genome sequencing of Stegodyphus mimosarum.</title>
        <authorList>
            <person name="Bechsgaard J."/>
        </authorList>
    </citation>
    <scope>NUCLEOTIDE SEQUENCE [LARGE SCALE GENOMIC DNA]</scope>
</reference>
<keyword evidence="9" id="KW-1185">Reference proteome</keyword>
<dbReference type="InterPro" id="IPR001254">
    <property type="entry name" value="Trypsin_dom"/>
</dbReference>
<feature type="region of interest" description="Disordered" evidence="6">
    <location>
        <begin position="294"/>
        <end position="398"/>
    </location>
</feature>
<dbReference type="PANTHER" id="PTHR24252">
    <property type="entry name" value="ACROSIN-RELATED"/>
    <property type="match status" value="1"/>
</dbReference>
<feature type="compositionally biased region" description="Polar residues" evidence="6">
    <location>
        <begin position="352"/>
        <end position="372"/>
    </location>
</feature>
<feature type="non-terminal residue" evidence="8">
    <location>
        <position position="772"/>
    </location>
</feature>
<feature type="region of interest" description="Disordered" evidence="6">
    <location>
        <begin position="51"/>
        <end position="105"/>
    </location>
</feature>
<dbReference type="CDD" id="cd00190">
    <property type="entry name" value="Tryp_SPc"/>
    <property type="match status" value="1"/>
</dbReference>
<dbReference type="PROSITE" id="PS00135">
    <property type="entry name" value="TRYPSIN_SER"/>
    <property type="match status" value="1"/>
</dbReference>
<gene>
    <name evidence="8" type="ORF">X975_15239</name>
</gene>
<dbReference type="EMBL" id="KK114968">
    <property type="protein sequence ID" value="KFM63809.1"/>
    <property type="molecule type" value="Genomic_DNA"/>
</dbReference>
<dbReference type="PROSITE" id="PS50240">
    <property type="entry name" value="TRYPSIN_DOM"/>
    <property type="match status" value="1"/>
</dbReference>
<dbReference type="Pfam" id="PF00089">
    <property type="entry name" value="Trypsin"/>
    <property type="match status" value="1"/>
</dbReference>
<protein>
    <submittedName>
        <fullName evidence="8">Serine proteinase stubble</fullName>
    </submittedName>
</protein>
<evidence type="ECO:0000313" key="8">
    <source>
        <dbReference type="EMBL" id="KFM63809.1"/>
    </source>
</evidence>
<feature type="compositionally biased region" description="Polar residues" evidence="6">
    <location>
        <begin position="310"/>
        <end position="321"/>
    </location>
</feature>
<keyword evidence="2 5" id="KW-0378">Hydrolase</keyword>
<evidence type="ECO:0000256" key="3">
    <source>
        <dbReference type="ARBA" id="ARBA00022825"/>
    </source>
</evidence>
<evidence type="ECO:0000256" key="2">
    <source>
        <dbReference type="ARBA" id="ARBA00022801"/>
    </source>
</evidence>
<evidence type="ECO:0000313" key="9">
    <source>
        <dbReference type="Proteomes" id="UP000054359"/>
    </source>
</evidence>
<dbReference type="PROSITE" id="PS00134">
    <property type="entry name" value="TRYPSIN_HIS"/>
    <property type="match status" value="1"/>
</dbReference>
<feature type="compositionally biased region" description="Low complexity" evidence="6">
    <location>
        <begin position="482"/>
        <end position="513"/>
    </location>
</feature>
<dbReference type="AlphaFoldDB" id="A0A087TFC0"/>
<feature type="compositionally biased region" description="Basic residues" evidence="6">
    <location>
        <begin position="209"/>
        <end position="221"/>
    </location>
</feature>
<feature type="domain" description="Peptidase S1" evidence="7">
    <location>
        <begin position="537"/>
        <end position="772"/>
    </location>
</feature>
<dbReference type="OrthoDB" id="93664at2759"/>
<dbReference type="SUPFAM" id="SSF50494">
    <property type="entry name" value="Trypsin-like serine proteases"/>
    <property type="match status" value="1"/>
</dbReference>
<dbReference type="OMA" id="PLQCQDD"/>
<dbReference type="InterPro" id="IPR018114">
    <property type="entry name" value="TRYPSIN_HIS"/>
</dbReference>
<accession>A0A087TFC0</accession>
<dbReference type="STRING" id="407821.A0A087TFC0"/>
<name>A0A087TFC0_STEMI</name>
<keyword evidence="1 5" id="KW-0645">Protease</keyword>
<dbReference type="InterPro" id="IPR033116">
    <property type="entry name" value="TRYPSIN_SER"/>
</dbReference>
<evidence type="ECO:0000259" key="7">
    <source>
        <dbReference type="PROSITE" id="PS50240"/>
    </source>
</evidence>
<evidence type="ECO:0000256" key="4">
    <source>
        <dbReference type="ARBA" id="ARBA00023157"/>
    </source>
</evidence>
<dbReference type="SMART" id="SM00020">
    <property type="entry name" value="Tryp_SPc"/>
    <property type="match status" value="1"/>
</dbReference>
<feature type="compositionally biased region" description="Low complexity" evidence="6">
    <location>
        <begin position="156"/>
        <end position="170"/>
    </location>
</feature>
<dbReference type="Gene3D" id="2.40.10.10">
    <property type="entry name" value="Trypsin-like serine proteases"/>
    <property type="match status" value="1"/>
</dbReference>
<dbReference type="PRINTS" id="PR00722">
    <property type="entry name" value="CHYMOTRYPSIN"/>
</dbReference>
<feature type="region of interest" description="Disordered" evidence="6">
    <location>
        <begin position="474"/>
        <end position="516"/>
    </location>
</feature>
<dbReference type="InterPro" id="IPR001314">
    <property type="entry name" value="Peptidase_S1A"/>
</dbReference>
<organism evidence="8 9">
    <name type="scientific">Stegodyphus mimosarum</name>
    <name type="common">African social velvet spider</name>
    <dbReference type="NCBI Taxonomy" id="407821"/>
    <lineage>
        <taxon>Eukaryota</taxon>
        <taxon>Metazoa</taxon>
        <taxon>Ecdysozoa</taxon>
        <taxon>Arthropoda</taxon>
        <taxon>Chelicerata</taxon>
        <taxon>Arachnida</taxon>
        <taxon>Araneae</taxon>
        <taxon>Araneomorphae</taxon>
        <taxon>Entelegynae</taxon>
        <taxon>Eresoidea</taxon>
        <taxon>Eresidae</taxon>
        <taxon>Stegodyphus</taxon>
    </lineage>
</organism>
<feature type="compositionally biased region" description="Polar residues" evidence="6">
    <location>
        <begin position="196"/>
        <end position="206"/>
    </location>
</feature>
<dbReference type="FunFam" id="2.40.10.10:FF:000006">
    <property type="entry name" value="Serine proteinase stubble"/>
    <property type="match status" value="1"/>
</dbReference>
<keyword evidence="3 5" id="KW-0720">Serine protease</keyword>
<dbReference type="PANTHER" id="PTHR24252:SF10">
    <property type="entry name" value="SERINE PROTEASE 56"/>
    <property type="match status" value="1"/>
</dbReference>
<evidence type="ECO:0000256" key="6">
    <source>
        <dbReference type="SAM" id="MobiDB-lite"/>
    </source>
</evidence>
<dbReference type="InterPro" id="IPR043504">
    <property type="entry name" value="Peptidase_S1_PA_chymotrypsin"/>
</dbReference>
<feature type="region of interest" description="Disordered" evidence="6">
    <location>
        <begin position="135"/>
        <end position="229"/>
    </location>
</feature>
<dbReference type="GO" id="GO:0004252">
    <property type="term" value="F:serine-type endopeptidase activity"/>
    <property type="evidence" value="ECO:0007669"/>
    <property type="project" value="InterPro"/>
</dbReference>
<evidence type="ECO:0000256" key="5">
    <source>
        <dbReference type="RuleBase" id="RU363034"/>
    </source>
</evidence>
<proteinExistence type="predicted"/>
<sequence length="772" mass="86408">MFSWNCQRSNGTHLTYCMDRFYFGSCCKLPPGVYIATPPSVLSNEVTVPQKYKPRPSTRRTTTEKPTTKYEFSSDELEEKRVSTISTRPRPSKPTKIPHTEFPPGLVTWRPLEETVSTRGPVKVKPTKFFSNKPLFASSTTKSKPTARPKPTTQASRRTTIPSTSTVTSSTRRKTRPTRPYGVTSGKRKTRPTRPYATTNSTLSDITQRKTKPTRPYHRPTSKPTTESTTVRIGTWSNILDQTTRPLTVLVTRRTTPGFNRVTTKSTRSPYTTKRLPEATRPPVITRRPATRLPVTQSPTRKPTTRLPVIQSTTRSPTTRVPITQSTTRRPTTRLPVTQSTTRRTATRLPITHSTTGRPITGVPTVQPTSRRPATRLPVPQSSRTPVPETRPTYLPVTPSTTLRPAIWPHYSTTAISTQYYSSAPTTNSWPSRRPTTAEEYQPELNKETVSEIITFPPFPGMTSKTTERISLFSTTPSVHRTSTVRPQTTTQKTTSLITSTTESPSSIFPSTTEKPTSLQDYTKVCGRPMPGPVGRIVGGGNSYFGEWPWVVSLRQWKKNTFLHKCGAALLNEFWAITAAHCVENVPLTDILLRLGEYDISHENEPLPYVERRVQIVASHPKFDRRTFEYDLALLRFYEPVTFQKNILPICVPSSNNSYVGKYATVTGWGRLREEGPLPDVIQEVSLPVITNKLCESMYQDAGFVEDIPDIFICAGYADGGKDSCEGDSGGPMVIQEDDGRWVLAGVISWGIGCALPNQPGVYTRITKFSEW</sequence>
<dbReference type="InterPro" id="IPR009003">
    <property type="entry name" value="Peptidase_S1_PA"/>
</dbReference>
<dbReference type="Proteomes" id="UP000054359">
    <property type="component" value="Unassembled WGS sequence"/>
</dbReference>
<keyword evidence="4" id="KW-1015">Disulfide bond</keyword>
<dbReference type="GO" id="GO:0006508">
    <property type="term" value="P:proteolysis"/>
    <property type="evidence" value="ECO:0007669"/>
    <property type="project" value="UniProtKB-KW"/>
</dbReference>
<feature type="compositionally biased region" description="Low complexity" evidence="6">
    <location>
        <begin position="322"/>
        <end position="338"/>
    </location>
</feature>
<evidence type="ECO:0000256" key="1">
    <source>
        <dbReference type="ARBA" id="ARBA00022670"/>
    </source>
</evidence>